<evidence type="ECO:0000256" key="3">
    <source>
        <dbReference type="ARBA" id="ARBA00022617"/>
    </source>
</evidence>
<dbReference type="GO" id="GO:0009061">
    <property type="term" value="P:anaerobic respiration"/>
    <property type="evidence" value="ECO:0007669"/>
    <property type="project" value="TreeGrafter"/>
</dbReference>
<evidence type="ECO:0000256" key="7">
    <source>
        <dbReference type="ARBA" id="ARBA00023136"/>
    </source>
</evidence>
<dbReference type="GO" id="GO:0016020">
    <property type="term" value="C:membrane"/>
    <property type="evidence" value="ECO:0007669"/>
    <property type="project" value="UniProtKB-SubCell"/>
</dbReference>
<organism evidence="11 12">
    <name type="scientific">Geomonas limicola</name>
    <dbReference type="NCBI Taxonomy" id="2740186"/>
    <lineage>
        <taxon>Bacteria</taxon>
        <taxon>Pseudomonadati</taxon>
        <taxon>Thermodesulfobacteriota</taxon>
        <taxon>Desulfuromonadia</taxon>
        <taxon>Geobacterales</taxon>
        <taxon>Geobacteraceae</taxon>
        <taxon>Geomonas</taxon>
    </lineage>
</organism>
<dbReference type="PANTHER" id="PTHR30333:SF1">
    <property type="entry name" value="CYTOCHROME C-TYPE PROTEIN NAPC"/>
    <property type="match status" value="1"/>
</dbReference>
<gene>
    <name evidence="11" type="ORF">GMLC_32740</name>
</gene>
<name>A0A6V8NAP7_9BACT</name>
<keyword evidence="6 8" id="KW-0408">Iron</keyword>
<evidence type="ECO:0000313" key="11">
    <source>
        <dbReference type="EMBL" id="GFO69695.1"/>
    </source>
</evidence>
<evidence type="ECO:0000313" key="12">
    <source>
        <dbReference type="Proteomes" id="UP000587586"/>
    </source>
</evidence>
<dbReference type="PROSITE" id="PS51007">
    <property type="entry name" value="CYTC"/>
    <property type="match status" value="1"/>
</dbReference>
<keyword evidence="2" id="KW-0813">Transport</keyword>
<dbReference type="PANTHER" id="PTHR30333">
    <property type="entry name" value="CYTOCHROME C-TYPE PROTEIN"/>
    <property type="match status" value="1"/>
</dbReference>
<evidence type="ECO:0000256" key="6">
    <source>
        <dbReference type="ARBA" id="ARBA00023004"/>
    </source>
</evidence>
<dbReference type="InterPro" id="IPR036280">
    <property type="entry name" value="Multihaem_cyt_sf"/>
</dbReference>
<evidence type="ECO:0000256" key="5">
    <source>
        <dbReference type="ARBA" id="ARBA00022982"/>
    </source>
</evidence>
<keyword evidence="12" id="KW-1185">Reference proteome</keyword>
<keyword evidence="4 8" id="KW-0479">Metal-binding</keyword>
<evidence type="ECO:0000256" key="2">
    <source>
        <dbReference type="ARBA" id="ARBA00022448"/>
    </source>
</evidence>
<evidence type="ECO:0000256" key="8">
    <source>
        <dbReference type="PROSITE-ProRule" id="PRU00433"/>
    </source>
</evidence>
<protein>
    <submittedName>
        <fullName evidence="11">Cytochrome c</fullName>
    </submittedName>
</protein>
<dbReference type="AlphaFoldDB" id="A0A6V8NAP7"/>
<dbReference type="GO" id="GO:0046872">
    <property type="term" value="F:metal ion binding"/>
    <property type="evidence" value="ECO:0007669"/>
    <property type="project" value="UniProtKB-KW"/>
</dbReference>
<evidence type="ECO:0000259" key="10">
    <source>
        <dbReference type="PROSITE" id="PS51007"/>
    </source>
</evidence>
<dbReference type="InterPro" id="IPR051174">
    <property type="entry name" value="Cytochrome_c-type_ET"/>
</dbReference>
<dbReference type="CDD" id="cd21555">
    <property type="entry name" value="OmcS-like"/>
    <property type="match status" value="1"/>
</dbReference>
<sequence>MQTQGHYVSSPNLGQGLAPTQLTPGGDFGWLRKNFQWQAKDGGQERSSGDRHGHNIVAADYGYSADAILRTAPGGSFQAANLSCTSCHDPHGRYRRDVNGTISTAGPAVVGSGSYTNSTNPDSNASVGTYRMLAGKGYQQKLSSGSAFITDPPAAVAPVNYNRSEAMTDTRVAYGSGMSEWCQNCHGNIHSSEGARSRQHPAGNNARLSADTTNNYNFYVASGNLTGRQDTAYTSMVPYEMGTDDFGVLKQVANSNGSNLSGPDGSGNVMCLSCHRAHASGWDSITRWNNQATLLVSNGRYPGIDNGASADDAQGRTEAETRKTFYDRPASRYALFQRSLCNKCHAKD</sequence>
<dbReference type="GO" id="GO:0020037">
    <property type="term" value="F:heme binding"/>
    <property type="evidence" value="ECO:0007669"/>
    <property type="project" value="InterPro"/>
</dbReference>
<keyword evidence="5" id="KW-0249">Electron transport</keyword>
<evidence type="ECO:0000256" key="4">
    <source>
        <dbReference type="ARBA" id="ARBA00022723"/>
    </source>
</evidence>
<proteinExistence type="predicted"/>
<comment type="subcellular location">
    <subcellularLocation>
        <location evidence="1">Membrane</location>
    </subcellularLocation>
</comment>
<keyword evidence="3 8" id="KW-0349">Heme</keyword>
<feature type="region of interest" description="Disordered" evidence="9">
    <location>
        <begin position="1"/>
        <end position="21"/>
    </location>
</feature>
<accession>A0A6V8NAP7</accession>
<comment type="caution">
    <text evidence="11">The sequence shown here is derived from an EMBL/GenBank/DDBJ whole genome shotgun (WGS) entry which is preliminary data.</text>
</comment>
<reference evidence="12" key="1">
    <citation type="submission" date="2020-06" db="EMBL/GenBank/DDBJ databases">
        <title>Draft genomic sequecing of Geomonas sp. Red745.</title>
        <authorList>
            <person name="Itoh H."/>
            <person name="Xu Z.X."/>
            <person name="Ushijima N."/>
            <person name="Masuda Y."/>
            <person name="Shiratori Y."/>
            <person name="Senoo K."/>
        </authorList>
    </citation>
    <scope>NUCLEOTIDE SEQUENCE [LARGE SCALE GENOMIC DNA]</scope>
    <source>
        <strain evidence="12">Red745</strain>
    </source>
</reference>
<dbReference type="Proteomes" id="UP000587586">
    <property type="component" value="Unassembled WGS sequence"/>
</dbReference>
<evidence type="ECO:0000256" key="9">
    <source>
        <dbReference type="SAM" id="MobiDB-lite"/>
    </source>
</evidence>
<feature type="domain" description="Cytochrome c" evidence="10">
    <location>
        <begin position="69"/>
        <end position="179"/>
    </location>
</feature>
<keyword evidence="7" id="KW-0472">Membrane</keyword>
<dbReference type="InterPro" id="IPR009056">
    <property type="entry name" value="Cyt_c-like_dom"/>
</dbReference>
<dbReference type="GO" id="GO:0009055">
    <property type="term" value="F:electron transfer activity"/>
    <property type="evidence" value="ECO:0007669"/>
    <property type="project" value="InterPro"/>
</dbReference>
<evidence type="ECO:0000256" key="1">
    <source>
        <dbReference type="ARBA" id="ARBA00004370"/>
    </source>
</evidence>
<dbReference type="EMBL" id="BLXZ01000006">
    <property type="protein sequence ID" value="GFO69695.1"/>
    <property type="molecule type" value="Genomic_DNA"/>
</dbReference>
<dbReference type="SUPFAM" id="SSF48695">
    <property type="entry name" value="Multiheme cytochromes"/>
    <property type="match status" value="1"/>
</dbReference>